<dbReference type="InterPro" id="IPR008266">
    <property type="entry name" value="Tyr_kinase_AS"/>
</dbReference>
<keyword evidence="1" id="KW-0802">TPR repeat</keyword>
<dbReference type="Pfam" id="PF13432">
    <property type="entry name" value="TPR_16"/>
    <property type="match status" value="3"/>
</dbReference>
<dbReference type="KEGG" id="ftj:FTUN_3006"/>
<feature type="region of interest" description="Disordered" evidence="2">
    <location>
        <begin position="164"/>
        <end position="196"/>
    </location>
</feature>
<feature type="repeat" description="TPR" evidence="1">
    <location>
        <begin position="676"/>
        <end position="709"/>
    </location>
</feature>
<evidence type="ECO:0000256" key="2">
    <source>
        <dbReference type="SAM" id="MobiDB-lite"/>
    </source>
</evidence>
<dbReference type="SUPFAM" id="SSF48452">
    <property type="entry name" value="TPR-like"/>
    <property type="match status" value="1"/>
</dbReference>
<dbReference type="Gene3D" id="3.30.200.20">
    <property type="entry name" value="Phosphorylase Kinase, domain 1"/>
    <property type="match status" value="1"/>
</dbReference>
<feature type="compositionally biased region" description="Polar residues" evidence="2">
    <location>
        <begin position="165"/>
        <end position="182"/>
    </location>
</feature>
<dbReference type="Gene3D" id="1.25.40.10">
    <property type="entry name" value="Tetratricopeptide repeat domain"/>
    <property type="match status" value="4"/>
</dbReference>
<dbReference type="SUPFAM" id="SSF56112">
    <property type="entry name" value="Protein kinase-like (PK-like)"/>
    <property type="match status" value="1"/>
</dbReference>
<dbReference type="AlphaFoldDB" id="A0A6M5YN38"/>
<dbReference type="CDD" id="cd14014">
    <property type="entry name" value="STKc_PknB_like"/>
    <property type="match status" value="1"/>
</dbReference>
<name>A0A6M5YN38_9BACT</name>
<keyword evidence="5" id="KW-1185">Reference proteome</keyword>
<dbReference type="InterPro" id="IPR019734">
    <property type="entry name" value="TPR_rpt"/>
</dbReference>
<dbReference type="PROSITE" id="PS50005">
    <property type="entry name" value="TPR"/>
    <property type="match status" value="6"/>
</dbReference>
<dbReference type="InterPro" id="IPR000719">
    <property type="entry name" value="Prot_kinase_dom"/>
</dbReference>
<feature type="repeat" description="TPR" evidence="1">
    <location>
        <begin position="710"/>
        <end position="743"/>
    </location>
</feature>
<dbReference type="SMART" id="SM00028">
    <property type="entry name" value="TPR"/>
    <property type="match status" value="10"/>
</dbReference>
<sequence length="1008" mass="106570">MSNHPPTNPSPAAGRYQLGAEIARRDTGVIYRATDTVFGRTVAVKVLTEPLGSARVADEARTAGRLQHPAVPAVHDFGTLPDGRPFLALNLITGRTLDGLLAERPDPTHDRDRFMMVFEQVCQALAYAHAHRIVHNDLRASNVLVGSFGEVQIMDWGRAKVLESGTRQRSGPVTVPPKSNGSAARPAPEPARGGPSDARADVFGLGALLAVILTGEPVFASQTEAARGQLAACFARLDRCGAEPEWVALCKRCLAPKAADRPADAGAVARSVVAYRTGGIARARRGERKLAGAIVLLLLVGGSLAWWADRQASARKIRAETALADQARIEAETRTKLERIAAEQTQAESPREPVPSAALRGAESRTKARQADRGIELGLNLATTLRKQHKFQDAEAALALVAELAQTDAPDRRAEVEQARSDVVFVTKLDGIRYRKWIWIVERHGAGQFNARSAAPEYRAAFMVRGLDVATLDPVEAAQKIAASPVKAELVAALDDWAVHEPEPGLQNRLLEVARRADPAPWTDALRSPAVRSDKSEVEKLAAGADSADVPPTALAVLARLMVRHGLNPAPLLASARAKHPTDCELALLLGLWYSGATKGRNEGVIAEPDSGSAPRPRGDGDRAAQAISAYEAARVLRPDLYVVWVGLGAALAASGEPQGAVAAYKRAVQLEPSDARAHDGLGAALDAAGDHDAAVAAFNRAIEIDPKSARAYNDLGLALYHKKDTAGAVAAFNEAIRLAPAVAVGYHNLGVALRASASFDGAVAAHKRAVELEPQNAVAHNELGLSFRARNANGDLDAAVASFVRAVALAPGYARAYNNLGLALFAGGNIRGALAASARAVQLDPQLAQAHYNLARALDNMGDSTSAAVALEWAAALDPRYGKPPYELGITARAKDARDIQEKMAGAFKGLILQNPKYAKAHADLGSAFLQKKNYSEAITCARAAVTVDPAFAEGHALLGLALEQTGDLPGARAALTEAARLDPRWAAQLAKLPSGTAAPPPHEIRR</sequence>
<dbReference type="GO" id="GO:0005524">
    <property type="term" value="F:ATP binding"/>
    <property type="evidence" value="ECO:0007669"/>
    <property type="project" value="InterPro"/>
</dbReference>
<feature type="region of interest" description="Disordered" evidence="2">
    <location>
        <begin position="603"/>
        <end position="622"/>
    </location>
</feature>
<dbReference type="PROSITE" id="PS00109">
    <property type="entry name" value="PROTEIN_KINASE_TYR"/>
    <property type="match status" value="1"/>
</dbReference>
<dbReference type="Pfam" id="PF00069">
    <property type="entry name" value="Pkinase"/>
    <property type="match status" value="1"/>
</dbReference>
<evidence type="ECO:0000256" key="1">
    <source>
        <dbReference type="PROSITE-ProRule" id="PRU00339"/>
    </source>
</evidence>
<dbReference type="InterPro" id="IPR011009">
    <property type="entry name" value="Kinase-like_dom_sf"/>
</dbReference>
<dbReference type="InterPro" id="IPR037919">
    <property type="entry name" value="OGT"/>
</dbReference>
<dbReference type="PROSITE" id="PS50011">
    <property type="entry name" value="PROTEIN_KINASE_DOM"/>
    <property type="match status" value="1"/>
</dbReference>
<dbReference type="PANTHER" id="PTHR44366:SF1">
    <property type="entry name" value="UDP-N-ACETYLGLUCOSAMINE--PEPTIDE N-ACETYLGLUCOSAMINYLTRANSFERASE 110 KDA SUBUNIT"/>
    <property type="match status" value="1"/>
</dbReference>
<feature type="repeat" description="TPR" evidence="1">
    <location>
        <begin position="920"/>
        <end position="953"/>
    </location>
</feature>
<reference evidence="5" key="1">
    <citation type="submission" date="2020-05" db="EMBL/GenBank/DDBJ databases">
        <title>Frigoriglobus tundricola gen. nov., sp. nov., a psychrotolerant cellulolytic planctomycete of the family Gemmataceae with two divergent copies of 16S rRNA gene.</title>
        <authorList>
            <person name="Kulichevskaya I.S."/>
            <person name="Ivanova A.A."/>
            <person name="Naumoff D.G."/>
            <person name="Beletsky A.V."/>
            <person name="Rijpstra W.I.C."/>
            <person name="Sinninghe Damste J.S."/>
            <person name="Mardanov A.V."/>
            <person name="Ravin N.V."/>
            <person name="Dedysh S.N."/>
        </authorList>
    </citation>
    <scope>NUCLEOTIDE SEQUENCE [LARGE SCALE GENOMIC DNA]</scope>
    <source>
        <strain evidence="5">PL17</strain>
    </source>
</reference>
<dbReference type="GO" id="GO:0097363">
    <property type="term" value="F:protein O-acetylglucosaminyltransferase activity"/>
    <property type="evidence" value="ECO:0007669"/>
    <property type="project" value="TreeGrafter"/>
</dbReference>
<feature type="compositionally biased region" description="Low complexity" evidence="2">
    <location>
        <begin position="183"/>
        <end position="195"/>
    </location>
</feature>
<gene>
    <name evidence="4" type="ORF">FTUN_3006</name>
</gene>
<feature type="repeat" description="TPR" evidence="1">
    <location>
        <begin position="744"/>
        <end position="777"/>
    </location>
</feature>
<proteinExistence type="predicted"/>
<dbReference type="PROSITE" id="PS50293">
    <property type="entry name" value="TPR_REGION"/>
    <property type="match status" value="1"/>
</dbReference>
<dbReference type="PANTHER" id="PTHR44366">
    <property type="entry name" value="UDP-N-ACETYLGLUCOSAMINE--PEPTIDE N-ACETYLGLUCOSAMINYLTRANSFERASE 110 KDA SUBUNIT"/>
    <property type="match status" value="1"/>
</dbReference>
<feature type="domain" description="Protein kinase" evidence="3">
    <location>
        <begin position="16"/>
        <end position="273"/>
    </location>
</feature>
<dbReference type="GO" id="GO:0004672">
    <property type="term" value="F:protein kinase activity"/>
    <property type="evidence" value="ECO:0007669"/>
    <property type="project" value="InterPro"/>
</dbReference>
<feature type="region of interest" description="Disordered" evidence="2">
    <location>
        <begin position="341"/>
        <end position="366"/>
    </location>
</feature>
<dbReference type="GO" id="GO:0006493">
    <property type="term" value="P:protein O-linked glycosylation"/>
    <property type="evidence" value="ECO:0007669"/>
    <property type="project" value="InterPro"/>
</dbReference>
<dbReference type="Pfam" id="PF13181">
    <property type="entry name" value="TPR_8"/>
    <property type="match status" value="1"/>
</dbReference>
<evidence type="ECO:0000313" key="4">
    <source>
        <dbReference type="EMBL" id="QJW95457.1"/>
    </source>
</evidence>
<feature type="repeat" description="TPR" evidence="1">
    <location>
        <begin position="815"/>
        <end position="848"/>
    </location>
</feature>
<dbReference type="InterPro" id="IPR011990">
    <property type="entry name" value="TPR-like_helical_dom_sf"/>
</dbReference>
<dbReference type="EMBL" id="CP053452">
    <property type="protein sequence ID" value="QJW95457.1"/>
    <property type="molecule type" value="Genomic_DNA"/>
</dbReference>
<dbReference type="Gene3D" id="1.10.510.10">
    <property type="entry name" value="Transferase(Phosphotransferase) domain 1"/>
    <property type="match status" value="1"/>
</dbReference>
<evidence type="ECO:0000313" key="5">
    <source>
        <dbReference type="Proteomes" id="UP000503447"/>
    </source>
</evidence>
<organism evidence="4 5">
    <name type="scientific">Frigoriglobus tundricola</name>
    <dbReference type="NCBI Taxonomy" id="2774151"/>
    <lineage>
        <taxon>Bacteria</taxon>
        <taxon>Pseudomonadati</taxon>
        <taxon>Planctomycetota</taxon>
        <taxon>Planctomycetia</taxon>
        <taxon>Gemmatales</taxon>
        <taxon>Gemmataceae</taxon>
        <taxon>Frigoriglobus</taxon>
    </lineage>
</organism>
<protein>
    <recommendedName>
        <fullName evidence="3">Protein kinase domain-containing protein</fullName>
    </recommendedName>
</protein>
<feature type="repeat" description="TPR" evidence="1">
    <location>
        <begin position="642"/>
        <end position="675"/>
    </location>
</feature>
<dbReference type="Pfam" id="PF13414">
    <property type="entry name" value="TPR_11"/>
    <property type="match status" value="1"/>
</dbReference>
<dbReference type="RefSeq" id="WP_171471236.1">
    <property type="nucleotide sequence ID" value="NZ_CP053452.2"/>
</dbReference>
<accession>A0A6M5YN38</accession>
<evidence type="ECO:0000259" key="3">
    <source>
        <dbReference type="PROSITE" id="PS50011"/>
    </source>
</evidence>
<dbReference type="Proteomes" id="UP000503447">
    <property type="component" value="Chromosome"/>
</dbReference>